<organism evidence="1 2">
    <name type="scientific">Nocardiopsis changdeensis</name>
    <dbReference type="NCBI Taxonomy" id="2831969"/>
    <lineage>
        <taxon>Bacteria</taxon>
        <taxon>Bacillati</taxon>
        <taxon>Actinomycetota</taxon>
        <taxon>Actinomycetes</taxon>
        <taxon>Streptosporangiales</taxon>
        <taxon>Nocardiopsidaceae</taxon>
        <taxon>Nocardiopsis</taxon>
    </lineage>
</organism>
<evidence type="ECO:0000313" key="1">
    <source>
        <dbReference type="EMBL" id="QUX26143.1"/>
    </source>
</evidence>
<proteinExistence type="predicted"/>
<keyword evidence="2" id="KW-1185">Reference proteome</keyword>
<evidence type="ECO:0000313" key="2">
    <source>
        <dbReference type="Proteomes" id="UP000676079"/>
    </source>
</evidence>
<protein>
    <submittedName>
        <fullName evidence="1">Uncharacterized protein</fullName>
    </submittedName>
</protein>
<gene>
    <name evidence="1" type="ORF">KGD84_22375</name>
</gene>
<dbReference type="Proteomes" id="UP000676079">
    <property type="component" value="Chromosome"/>
</dbReference>
<sequence length="137" mass="15431">MKAVVVHDRAEIEAWARSRGVAVRQVDEDWESITYEAEAVEPDGTRARCRYRYPIPRPAALRRLARTYVVGMVHDAGRARCHHVRRVIPVGATEDELRRNAVLVASALIDLQRHERCGASVVTLTAYTVVSALEWKG</sequence>
<accession>A0ABX8BZ99</accession>
<name>A0ABX8BZ99_9ACTN</name>
<dbReference type="EMBL" id="CP074133">
    <property type="protein sequence ID" value="QUX26143.1"/>
    <property type="molecule type" value="Genomic_DNA"/>
</dbReference>
<reference evidence="1 2" key="1">
    <citation type="submission" date="2021-05" db="EMBL/GenBank/DDBJ databases">
        <title>Direct Submission.</title>
        <authorList>
            <person name="Li K."/>
            <person name="Gao J."/>
        </authorList>
    </citation>
    <scope>NUCLEOTIDE SEQUENCE [LARGE SCALE GENOMIC DNA]</scope>
    <source>
        <strain evidence="1 2">Mg02</strain>
    </source>
</reference>